<feature type="compositionally biased region" description="Basic and acidic residues" evidence="1">
    <location>
        <begin position="86"/>
        <end position="98"/>
    </location>
</feature>
<evidence type="ECO:0000256" key="1">
    <source>
        <dbReference type="SAM" id="MobiDB-lite"/>
    </source>
</evidence>
<feature type="compositionally biased region" description="Polar residues" evidence="1">
    <location>
        <begin position="20"/>
        <end position="33"/>
    </location>
</feature>
<organism evidence="2 3">
    <name type="scientific">Tsuneonella flava</name>
    <dbReference type="NCBI Taxonomy" id="2055955"/>
    <lineage>
        <taxon>Bacteria</taxon>
        <taxon>Pseudomonadati</taxon>
        <taxon>Pseudomonadota</taxon>
        <taxon>Alphaproteobacteria</taxon>
        <taxon>Sphingomonadales</taxon>
        <taxon>Erythrobacteraceae</taxon>
        <taxon>Tsuneonella</taxon>
    </lineage>
</organism>
<dbReference type="RefSeq" id="WP_205443049.1">
    <property type="nucleotide sequence ID" value="NZ_CP061510.1"/>
</dbReference>
<protein>
    <submittedName>
        <fullName evidence="2">Uncharacterized protein</fullName>
    </submittedName>
</protein>
<reference evidence="2 3" key="1">
    <citation type="submission" date="2020-09" db="EMBL/GenBank/DDBJ databases">
        <title>Complete genome sequence of altererythrobacter flavus SS-21NJ, isolated from Dongying oil sludge in Shandong province.</title>
        <authorList>
            <person name="Sun S."/>
            <person name="Zhang Z."/>
        </authorList>
    </citation>
    <scope>NUCLEOTIDE SEQUENCE [LARGE SCALE GENOMIC DNA]</scope>
    <source>
        <strain evidence="2 3">SS-21NJ</strain>
    </source>
</reference>
<name>A0ABX7KBL3_9SPHN</name>
<accession>A0ABX7KBL3</accession>
<gene>
    <name evidence="2" type="ORF">IDJ81_01580</name>
</gene>
<feature type="region of interest" description="Disordered" evidence="1">
    <location>
        <begin position="1"/>
        <end position="105"/>
    </location>
</feature>
<dbReference type="EMBL" id="CP061510">
    <property type="protein sequence ID" value="QSB44892.1"/>
    <property type="molecule type" value="Genomic_DNA"/>
</dbReference>
<evidence type="ECO:0000313" key="2">
    <source>
        <dbReference type="EMBL" id="QSB44892.1"/>
    </source>
</evidence>
<keyword evidence="3" id="KW-1185">Reference proteome</keyword>
<sequence length="105" mass="11592">MVDNNDTTAPELHNSEQDNESSQAQTIAEQAQHQTRHSPTESAKGPNNSDLMGDSTQDLVDHMRDMESSGRIDMDAYRGEPNLDDNEGKYSESNKVDPDLPSDGE</sequence>
<evidence type="ECO:0000313" key="3">
    <source>
        <dbReference type="Proteomes" id="UP000663637"/>
    </source>
</evidence>
<feature type="compositionally biased region" description="Polar residues" evidence="1">
    <location>
        <begin position="45"/>
        <end position="58"/>
    </location>
</feature>
<dbReference type="Proteomes" id="UP000663637">
    <property type="component" value="Chromosome"/>
</dbReference>
<feature type="compositionally biased region" description="Basic and acidic residues" evidence="1">
    <location>
        <begin position="59"/>
        <end position="78"/>
    </location>
</feature>
<proteinExistence type="predicted"/>